<keyword evidence="2 7" id="KW-0812">Transmembrane</keyword>
<evidence type="ECO:0000313" key="9">
    <source>
        <dbReference type="Proteomes" id="UP000214566"/>
    </source>
</evidence>
<evidence type="ECO:0000256" key="3">
    <source>
        <dbReference type="ARBA" id="ARBA00022989"/>
    </source>
</evidence>
<evidence type="ECO:0000256" key="5">
    <source>
        <dbReference type="SAM" id="Coils"/>
    </source>
</evidence>
<evidence type="ECO:0000256" key="7">
    <source>
        <dbReference type="SAM" id="Phobius"/>
    </source>
</evidence>
<feature type="region of interest" description="Disordered" evidence="6">
    <location>
        <begin position="319"/>
        <end position="339"/>
    </location>
</feature>
<dbReference type="GO" id="GO:0019534">
    <property type="term" value="F:toxin transmembrane transporter activity"/>
    <property type="evidence" value="ECO:0007669"/>
    <property type="project" value="InterPro"/>
</dbReference>
<keyword evidence="5" id="KW-0175">Coiled coil</keyword>
<dbReference type="GO" id="GO:0043213">
    <property type="term" value="P:bacteriocin transport"/>
    <property type="evidence" value="ECO:0007669"/>
    <property type="project" value="InterPro"/>
</dbReference>
<dbReference type="SUPFAM" id="SSF74653">
    <property type="entry name" value="TolA/TonB C-terminal domain"/>
    <property type="match status" value="1"/>
</dbReference>
<dbReference type="Gene3D" id="3.30.1150.10">
    <property type="match status" value="1"/>
</dbReference>
<evidence type="ECO:0000256" key="1">
    <source>
        <dbReference type="ARBA" id="ARBA00004167"/>
    </source>
</evidence>
<feature type="region of interest" description="Disordered" evidence="6">
    <location>
        <begin position="63"/>
        <end position="100"/>
    </location>
</feature>
<dbReference type="RefSeq" id="WP_094160127.1">
    <property type="nucleotide sequence ID" value="NZ_LT592170.1"/>
</dbReference>
<dbReference type="EMBL" id="FLMQ01000055">
    <property type="protein sequence ID" value="SBP88025.1"/>
    <property type="molecule type" value="Genomic_DNA"/>
</dbReference>
<accession>A0A238D455</accession>
<feature type="compositionally biased region" description="Pro residues" evidence="6">
    <location>
        <begin position="65"/>
        <end position="95"/>
    </location>
</feature>
<keyword evidence="9" id="KW-1185">Reference proteome</keyword>
<feature type="coiled-coil region" evidence="5">
    <location>
        <begin position="109"/>
        <end position="208"/>
    </location>
</feature>
<evidence type="ECO:0000313" key="8">
    <source>
        <dbReference type="EMBL" id="SBP88025.1"/>
    </source>
</evidence>
<proteinExistence type="predicted"/>
<reference evidence="8 9" key="1">
    <citation type="submission" date="2016-06" db="EMBL/GenBank/DDBJ databases">
        <authorList>
            <person name="Kjaerup R.B."/>
            <person name="Dalgaard T.S."/>
            <person name="Juul-Madsen H.R."/>
        </authorList>
    </citation>
    <scope>NUCLEOTIDE SEQUENCE [LARGE SCALE GENOMIC DNA]</scope>
    <source>
        <strain evidence="8 9">DSM 16361</strain>
    </source>
</reference>
<dbReference type="NCBIfam" id="TIGR02794">
    <property type="entry name" value="tolA_full"/>
    <property type="match status" value="1"/>
</dbReference>
<organism evidence="8 9">
    <name type="scientific">Thiomonas delicata</name>
    <name type="common">Thiomonas cuprina</name>
    <dbReference type="NCBI Taxonomy" id="364030"/>
    <lineage>
        <taxon>Bacteria</taxon>
        <taxon>Pseudomonadati</taxon>
        <taxon>Pseudomonadota</taxon>
        <taxon>Betaproteobacteria</taxon>
        <taxon>Burkholderiales</taxon>
        <taxon>Thiomonas</taxon>
    </lineage>
</organism>
<evidence type="ECO:0000256" key="2">
    <source>
        <dbReference type="ARBA" id="ARBA00022692"/>
    </source>
</evidence>
<comment type="subcellular location">
    <subcellularLocation>
        <location evidence="1">Membrane</location>
        <topology evidence="1">Single-pass membrane protein</topology>
    </subcellularLocation>
</comment>
<dbReference type="NCBIfam" id="TIGR01352">
    <property type="entry name" value="tonB_Cterm"/>
    <property type="match status" value="1"/>
</dbReference>
<dbReference type="Pfam" id="PF13103">
    <property type="entry name" value="TonB_2"/>
    <property type="match status" value="1"/>
</dbReference>
<feature type="transmembrane region" description="Helical" evidence="7">
    <location>
        <begin position="22"/>
        <end position="43"/>
    </location>
</feature>
<sequence length="339" mass="37131">MNTYNPSADTLRPPPERGVGRALLFAALIHLLLIVLIALGVHWKSHTPEAVEAELWTPTAHLAAPRPPQVQPQPQPPAPKPQPQAQPAPPPPPPAAKVQPTPDNAAIALEKARKLKEQEQKRQAALLAEQQAQKQAEKRAAEKLALQQQKLAQEQQLQQQRLAAEKRKQEALKRQELKAEQLAQQQAREEAAQKAAELKRKQELLREQQLAKLQQQARSDYMKNLMAQAGTGPSTSTGHAAVTSGPSGAYAARLATLVRKNVIYGQIDQIQGDPKVIITVTLDPNSGEVLGSKIERSSGVPSWDQAVLRAIQRVGRFPPDENGKWYTPMEIKAGPRDAG</sequence>
<protein>
    <submittedName>
        <fullName evidence="8">Putative Tol-Pal system, TolA</fullName>
    </submittedName>
</protein>
<evidence type="ECO:0000256" key="6">
    <source>
        <dbReference type="SAM" id="MobiDB-lite"/>
    </source>
</evidence>
<dbReference type="GO" id="GO:0016020">
    <property type="term" value="C:membrane"/>
    <property type="evidence" value="ECO:0007669"/>
    <property type="project" value="UniProtKB-SubCell"/>
</dbReference>
<dbReference type="AlphaFoldDB" id="A0A238D455"/>
<dbReference type="OrthoDB" id="5298892at2"/>
<gene>
    <name evidence="8" type="ORF">THIARS_60738</name>
</gene>
<dbReference type="InterPro" id="IPR014161">
    <property type="entry name" value="Tol-Pal_TolA"/>
</dbReference>
<keyword evidence="4 7" id="KW-0472">Membrane</keyword>
<dbReference type="Proteomes" id="UP000214566">
    <property type="component" value="Unassembled WGS sequence"/>
</dbReference>
<evidence type="ECO:0000256" key="4">
    <source>
        <dbReference type="ARBA" id="ARBA00023136"/>
    </source>
</evidence>
<dbReference type="InterPro" id="IPR006260">
    <property type="entry name" value="TonB/TolA_C"/>
</dbReference>
<keyword evidence="3 7" id="KW-1133">Transmembrane helix</keyword>
<name>A0A238D455_THIDL</name>